<proteinExistence type="predicted"/>
<dbReference type="EMBL" id="CAJVPM010037852">
    <property type="protein sequence ID" value="CAG8696509.1"/>
    <property type="molecule type" value="Genomic_DNA"/>
</dbReference>
<gene>
    <name evidence="1" type="ORF">SCALOS_LOCUS10335</name>
</gene>
<name>A0ACA9P8K2_9GLOM</name>
<feature type="non-terminal residue" evidence="1">
    <location>
        <position position="297"/>
    </location>
</feature>
<accession>A0ACA9P8K2</accession>
<sequence length="297" mass="32109">KMSINDPNRLNANYNNNIHRQPGQPGGAPNANQLNNFVQGNNQVNPQLQRSPIPANNSPQKIGQNPIPANNPLQNIGQNLITANNPPQNIGQNPIPLNIPRNIHQNPMPANNSPQNIGQNPMPANNSPQAIGQNPMPLNIPRNIPTQSAPVPHAMNQQFIPGINQQFLGQNMRTLPNHANNFRPGSGGNPQNTNRQGMNPQLQQNPLVQPFTQPIPNIPSPQNITPNIASNGAPNFIPNSGGQVASGFQHHQFNNQTPNIASNLSVQMQQPLNSNYSGPQDASPLSSGEKTQFQNSN</sequence>
<evidence type="ECO:0000313" key="2">
    <source>
        <dbReference type="Proteomes" id="UP000789860"/>
    </source>
</evidence>
<organism evidence="1 2">
    <name type="scientific">Scutellospora calospora</name>
    <dbReference type="NCBI Taxonomy" id="85575"/>
    <lineage>
        <taxon>Eukaryota</taxon>
        <taxon>Fungi</taxon>
        <taxon>Fungi incertae sedis</taxon>
        <taxon>Mucoromycota</taxon>
        <taxon>Glomeromycotina</taxon>
        <taxon>Glomeromycetes</taxon>
        <taxon>Diversisporales</taxon>
        <taxon>Gigasporaceae</taxon>
        <taxon>Scutellospora</taxon>
    </lineage>
</organism>
<keyword evidence="2" id="KW-1185">Reference proteome</keyword>
<evidence type="ECO:0000313" key="1">
    <source>
        <dbReference type="EMBL" id="CAG8696509.1"/>
    </source>
</evidence>
<protein>
    <submittedName>
        <fullName evidence="1">8686_t:CDS:1</fullName>
    </submittedName>
</protein>
<comment type="caution">
    <text evidence="1">The sequence shown here is derived from an EMBL/GenBank/DDBJ whole genome shotgun (WGS) entry which is preliminary data.</text>
</comment>
<reference evidence="1" key="1">
    <citation type="submission" date="2021-06" db="EMBL/GenBank/DDBJ databases">
        <authorList>
            <person name="Kallberg Y."/>
            <person name="Tangrot J."/>
            <person name="Rosling A."/>
        </authorList>
    </citation>
    <scope>NUCLEOTIDE SEQUENCE</scope>
    <source>
        <strain evidence="1">AU212A</strain>
    </source>
</reference>
<feature type="non-terminal residue" evidence="1">
    <location>
        <position position="1"/>
    </location>
</feature>
<dbReference type="Proteomes" id="UP000789860">
    <property type="component" value="Unassembled WGS sequence"/>
</dbReference>